<sequence>MKYALLLVLSLLLLPGGYAQGKYSTRTGTIVFFSATPLEDIEARNAQVGAVLDMGTGQVAFTAPMKAFQFRRTLMQEHFNENYVESDKYPRATFAGQVLGFQPALLVAAGPQAVQVEGDLTIHGVKRRVKVPGTLELKNNQLLVKAKFSVAPADYNIEIPALVRDNIAKTMAVSVALACDPVAQARTTK</sequence>
<gene>
    <name evidence="2" type="ORF">GCM10022406_05070</name>
</gene>
<comment type="caution">
    <text evidence="2">The sequence shown here is derived from an EMBL/GenBank/DDBJ whole genome shotgun (WGS) entry which is preliminary data.</text>
</comment>
<dbReference type="Gene3D" id="2.40.128.110">
    <property type="entry name" value="Lipid/polyisoprenoid-binding, YceI-like"/>
    <property type="match status" value="1"/>
</dbReference>
<feature type="domain" description="Lipid/polyisoprenoid-binding YceI-like" evidence="1">
    <location>
        <begin position="44"/>
        <end position="176"/>
    </location>
</feature>
<dbReference type="SUPFAM" id="SSF101874">
    <property type="entry name" value="YceI-like"/>
    <property type="match status" value="1"/>
</dbReference>
<dbReference type="InterPro" id="IPR007372">
    <property type="entry name" value="Lipid/polyisoprenoid-bd_YceI"/>
</dbReference>
<dbReference type="RefSeq" id="WP_345109630.1">
    <property type="nucleotide sequence ID" value="NZ_BAABDH010000012.1"/>
</dbReference>
<evidence type="ECO:0000259" key="1">
    <source>
        <dbReference type="Pfam" id="PF04264"/>
    </source>
</evidence>
<name>A0ABP7MJ00_9BACT</name>
<organism evidence="2 3">
    <name type="scientific">Hymenobacter algoricola</name>
    <dbReference type="NCBI Taxonomy" id="486267"/>
    <lineage>
        <taxon>Bacteria</taxon>
        <taxon>Pseudomonadati</taxon>
        <taxon>Bacteroidota</taxon>
        <taxon>Cytophagia</taxon>
        <taxon>Cytophagales</taxon>
        <taxon>Hymenobacteraceae</taxon>
        <taxon>Hymenobacter</taxon>
    </lineage>
</organism>
<dbReference type="InterPro" id="IPR036761">
    <property type="entry name" value="TTHA0802/YceI-like_sf"/>
</dbReference>
<evidence type="ECO:0000313" key="3">
    <source>
        <dbReference type="Proteomes" id="UP001499909"/>
    </source>
</evidence>
<accession>A0ABP7MJ00</accession>
<dbReference type="Proteomes" id="UP001499909">
    <property type="component" value="Unassembled WGS sequence"/>
</dbReference>
<reference evidence="3" key="1">
    <citation type="journal article" date="2019" name="Int. J. Syst. Evol. Microbiol.">
        <title>The Global Catalogue of Microorganisms (GCM) 10K type strain sequencing project: providing services to taxonomists for standard genome sequencing and annotation.</title>
        <authorList>
            <consortium name="The Broad Institute Genomics Platform"/>
            <consortium name="The Broad Institute Genome Sequencing Center for Infectious Disease"/>
            <person name="Wu L."/>
            <person name="Ma J."/>
        </authorList>
    </citation>
    <scope>NUCLEOTIDE SEQUENCE [LARGE SCALE GENOMIC DNA]</scope>
    <source>
        <strain evidence="3">JCM 17214</strain>
    </source>
</reference>
<dbReference type="Pfam" id="PF04264">
    <property type="entry name" value="YceI"/>
    <property type="match status" value="1"/>
</dbReference>
<proteinExistence type="predicted"/>
<dbReference type="PANTHER" id="PTHR34406">
    <property type="entry name" value="PROTEIN YCEI"/>
    <property type="match status" value="1"/>
</dbReference>
<dbReference type="EMBL" id="BAABDH010000012">
    <property type="protein sequence ID" value="GAA3921924.1"/>
    <property type="molecule type" value="Genomic_DNA"/>
</dbReference>
<protein>
    <recommendedName>
        <fullName evidence="1">Lipid/polyisoprenoid-binding YceI-like domain-containing protein</fullName>
    </recommendedName>
</protein>
<keyword evidence="3" id="KW-1185">Reference proteome</keyword>
<dbReference type="PANTHER" id="PTHR34406:SF1">
    <property type="entry name" value="PROTEIN YCEI"/>
    <property type="match status" value="1"/>
</dbReference>
<evidence type="ECO:0000313" key="2">
    <source>
        <dbReference type="EMBL" id="GAA3921924.1"/>
    </source>
</evidence>